<feature type="compositionally biased region" description="Basic and acidic residues" evidence="1">
    <location>
        <begin position="281"/>
        <end position="291"/>
    </location>
</feature>
<organism evidence="2 3">
    <name type="scientific">Amphibalanus amphitrite</name>
    <name type="common">Striped barnacle</name>
    <name type="synonym">Balanus amphitrite</name>
    <dbReference type="NCBI Taxonomy" id="1232801"/>
    <lineage>
        <taxon>Eukaryota</taxon>
        <taxon>Metazoa</taxon>
        <taxon>Ecdysozoa</taxon>
        <taxon>Arthropoda</taxon>
        <taxon>Crustacea</taxon>
        <taxon>Multicrustacea</taxon>
        <taxon>Cirripedia</taxon>
        <taxon>Thoracica</taxon>
        <taxon>Thoracicalcarea</taxon>
        <taxon>Balanomorpha</taxon>
        <taxon>Balanoidea</taxon>
        <taxon>Balanidae</taxon>
        <taxon>Amphibalaninae</taxon>
        <taxon>Amphibalanus</taxon>
    </lineage>
</organism>
<dbReference type="EMBL" id="VIIS01001275">
    <property type="protein sequence ID" value="KAF0300269.1"/>
    <property type="molecule type" value="Genomic_DNA"/>
</dbReference>
<name>A0A6A4W4N3_AMPAM</name>
<gene>
    <name evidence="2" type="primary">ARMC1</name>
    <name evidence="2" type="ORF">FJT64_027222</name>
</gene>
<dbReference type="OrthoDB" id="17335at2759"/>
<evidence type="ECO:0000313" key="3">
    <source>
        <dbReference type="Proteomes" id="UP000440578"/>
    </source>
</evidence>
<feature type="region of interest" description="Disordered" evidence="1">
    <location>
        <begin position="1"/>
        <end position="63"/>
    </location>
</feature>
<feature type="compositionally biased region" description="Low complexity" evidence="1">
    <location>
        <begin position="164"/>
        <end position="179"/>
    </location>
</feature>
<dbReference type="SUPFAM" id="SSF48371">
    <property type="entry name" value="ARM repeat"/>
    <property type="match status" value="1"/>
</dbReference>
<feature type="region of interest" description="Disordered" evidence="1">
    <location>
        <begin position="281"/>
        <end position="308"/>
    </location>
</feature>
<dbReference type="AlphaFoldDB" id="A0A6A4W4N3"/>
<feature type="compositionally biased region" description="Low complexity" evidence="1">
    <location>
        <begin position="26"/>
        <end position="63"/>
    </location>
</feature>
<proteinExistence type="predicted"/>
<accession>A0A6A4W4N3</accession>
<keyword evidence="3" id="KW-1185">Reference proteome</keyword>
<reference evidence="2 3" key="1">
    <citation type="submission" date="2019-07" db="EMBL/GenBank/DDBJ databases">
        <title>Draft genome assembly of a fouling barnacle, Amphibalanus amphitrite (Darwin, 1854): The first reference genome for Thecostraca.</title>
        <authorList>
            <person name="Kim W."/>
        </authorList>
    </citation>
    <scope>NUCLEOTIDE SEQUENCE [LARGE SCALE GENOMIC DNA]</scope>
    <source>
        <strain evidence="2">SNU_AA5</strain>
        <tissue evidence="2">Soma without cirri and trophi</tissue>
    </source>
</reference>
<dbReference type="PANTHER" id="PTHR28592">
    <property type="entry name" value="ARMADILLO REPEAT-CONTAINING PROTEIN 1"/>
    <property type="match status" value="1"/>
</dbReference>
<sequence>MASENSTGGVATDHDKNSASLVTTDASSSAGPAVSASESSSTEVATSSGSSSAAPAAGSSGAESMTLRTLQQYRLMAADPQKVEPLTRDGTVAQFLAYVLEDRDEAIVVEALHTIVLLCASSSSRRQLARTYGLEPALRCLKMKDSGPEVLALADRALSELNRSAAPPAAAGATSSPGAAREKPRPAPRPKHKVVTLHVTGLVTDGDREELESLLVRVRGMISIVFDMGRGRCTCRVRDHVTVGTLGSAVDRTESMAAYQVVRGADGDSEELVPVSKRAKALERPQEEKLPEYLPEDDGDAPPAANAMAPGGFFKQASGWLSSASSYLSQSFYW</sequence>
<evidence type="ECO:0000313" key="2">
    <source>
        <dbReference type="EMBL" id="KAF0300269.1"/>
    </source>
</evidence>
<dbReference type="PANTHER" id="PTHR28592:SF1">
    <property type="entry name" value="ARMADILLO REPEAT-CONTAINING PROTEIN 1"/>
    <property type="match status" value="1"/>
</dbReference>
<dbReference type="InterPro" id="IPR016024">
    <property type="entry name" value="ARM-type_fold"/>
</dbReference>
<comment type="caution">
    <text evidence="2">The sequence shown here is derived from an EMBL/GenBank/DDBJ whole genome shotgun (WGS) entry which is preliminary data.</text>
</comment>
<dbReference type="Proteomes" id="UP000440578">
    <property type="component" value="Unassembled WGS sequence"/>
</dbReference>
<feature type="region of interest" description="Disordered" evidence="1">
    <location>
        <begin position="164"/>
        <end position="191"/>
    </location>
</feature>
<protein>
    <submittedName>
        <fullName evidence="2">Armadillo repeat-containing protein 1</fullName>
    </submittedName>
</protein>
<evidence type="ECO:0000256" key="1">
    <source>
        <dbReference type="SAM" id="MobiDB-lite"/>
    </source>
</evidence>